<accession>A0A8H7EB24</accession>
<sequence>MPAAAIVALGVVGSIGNLVNSAFVAISRAKTLAAFIKASVRTSLQGFLALLRAIESTYKKTLTNLRSVAEGHRQESLDLARTLAECLRVCRFHSDEIDDQFVSILQSRCRAWTAMWAESHLERHRIALEAAKMNLSLCMSTISQSHANLSTPQTNSLSRGSPRNSETRYLYKETELNRSVADRLSGFVDR</sequence>
<evidence type="ECO:0008006" key="3">
    <source>
        <dbReference type="Google" id="ProtNLM"/>
    </source>
</evidence>
<name>A0A8H7EB24_9EURO</name>
<protein>
    <recommendedName>
        <fullName evidence="3">Fungal N-terminal domain-containing protein</fullName>
    </recommendedName>
</protein>
<comment type="caution">
    <text evidence="1">The sequence shown here is derived from an EMBL/GenBank/DDBJ whole genome shotgun (WGS) entry which is preliminary data.</text>
</comment>
<dbReference type="AlphaFoldDB" id="A0A8H7EB24"/>
<keyword evidence="2" id="KW-1185">Reference proteome</keyword>
<evidence type="ECO:0000313" key="2">
    <source>
        <dbReference type="Proteomes" id="UP000606974"/>
    </source>
</evidence>
<dbReference type="Proteomes" id="UP000606974">
    <property type="component" value="Unassembled WGS sequence"/>
</dbReference>
<gene>
    <name evidence="1" type="ORF">GJ744_009777</name>
</gene>
<reference evidence="1" key="1">
    <citation type="submission" date="2020-02" db="EMBL/GenBank/DDBJ databases">
        <authorList>
            <person name="Palmer J.M."/>
        </authorList>
    </citation>
    <scope>NUCLEOTIDE SEQUENCE</scope>
    <source>
        <strain evidence="1">EPUS1.4</strain>
        <tissue evidence="1">Thallus</tissue>
    </source>
</reference>
<dbReference type="EMBL" id="JAACFV010000006">
    <property type="protein sequence ID" value="KAF7513356.1"/>
    <property type="molecule type" value="Genomic_DNA"/>
</dbReference>
<organism evidence="1 2">
    <name type="scientific">Endocarpon pusillum</name>
    <dbReference type="NCBI Taxonomy" id="364733"/>
    <lineage>
        <taxon>Eukaryota</taxon>
        <taxon>Fungi</taxon>
        <taxon>Dikarya</taxon>
        <taxon>Ascomycota</taxon>
        <taxon>Pezizomycotina</taxon>
        <taxon>Eurotiomycetes</taxon>
        <taxon>Chaetothyriomycetidae</taxon>
        <taxon>Verrucariales</taxon>
        <taxon>Verrucariaceae</taxon>
        <taxon>Endocarpon</taxon>
    </lineage>
</organism>
<proteinExistence type="predicted"/>
<evidence type="ECO:0000313" key="1">
    <source>
        <dbReference type="EMBL" id="KAF7513356.1"/>
    </source>
</evidence>